<gene>
    <name evidence="2" type="ORF">FMM02_00005</name>
</gene>
<dbReference type="Pfam" id="PF17963">
    <property type="entry name" value="Big_9"/>
    <property type="match status" value="1"/>
</dbReference>
<evidence type="ECO:0008006" key="4">
    <source>
        <dbReference type="Google" id="ProtNLM"/>
    </source>
</evidence>
<dbReference type="KEGG" id="sxa:FMM02_00005"/>
<dbReference type="InterPro" id="IPR018511">
    <property type="entry name" value="Hemolysin-typ_Ca-bd_CS"/>
</dbReference>
<dbReference type="GO" id="GO:0005509">
    <property type="term" value="F:calcium ion binding"/>
    <property type="evidence" value="ECO:0007669"/>
    <property type="project" value="InterPro"/>
</dbReference>
<dbReference type="InterPro" id="IPR001343">
    <property type="entry name" value="Hemolysn_Ca-bd"/>
</dbReference>
<dbReference type="SUPFAM" id="SSF51120">
    <property type="entry name" value="beta-Roll"/>
    <property type="match status" value="1"/>
</dbReference>
<sequence>MSGASGPTTSSGTSGNDTLIGGSGSDTLSGGSGSDTINGGAGSDILDGGSGADKVSGGSGADTLIYRAWENLWGSSSGSYTSYDLYDGGSGAVKAGTTGTETDTLLVYLSNEQMANAAFMTAFQAEWQQYLSFITANLNKNTGQASPAQFTFTTINLKVSAIEHAQYALDPGSPVVGDDSYVTAEDTPVSVNVLANDVDGNGQPLTVTKIDGQAILPGGSVVVEGGIVSMALDGSLTFTPNANFDGSISFSYTVSDPNGLTDTGTVDVLITAVADQPSLSVAAASGDEDSAIALSISSALTDTDGSETLSIKISGVPTGAVLSAGTNNGDGSWTLTPAQLAGLTITPPANSDADFTLTVEATSTEANGGDTATNSDTILVTVTAVADQPSLSVAAASGDEDSAIALSISSALTDTDGSETLSIKISGVPTGAVLSAGTNNGDGSWTLTPAQLAGLTITPPANSDADFTLTVEATSTEANGGDTATNSDTILVTVSGGGSAEPERGGCVGRRG</sequence>
<name>A0A516IU93_9SPHN</name>
<accession>A0A516IU93</accession>
<keyword evidence="3" id="KW-1185">Reference proteome</keyword>
<dbReference type="PRINTS" id="PR00313">
    <property type="entry name" value="CABNDNGRPT"/>
</dbReference>
<dbReference type="Proteomes" id="UP000321857">
    <property type="component" value="Chromosome"/>
</dbReference>
<feature type="compositionally biased region" description="Low complexity" evidence="1">
    <location>
        <begin position="1"/>
        <end position="15"/>
    </location>
</feature>
<dbReference type="PROSITE" id="PS00330">
    <property type="entry name" value="HEMOLYSIN_CALCIUM"/>
    <property type="match status" value="2"/>
</dbReference>
<feature type="compositionally biased region" description="Low complexity" evidence="1">
    <location>
        <begin position="25"/>
        <end position="37"/>
    </location>
</feature>
<dbReference type="AlphaFoldDB" id="A0A516IU93"/>
<dbReference type="RefSeq" id="WP_147494903.1">
    <property type="nucleotide sequence ID" value="NZ_CP041659.1"/>
</dbReference>
<evidence type="ECO:0000313" key="2">
    <source>
        <dbReference type="EMBL" id="QDP20455.1"/>
    </source>
</evidence>
<protein>
    <recommendedName>
        <fullName evidence="4">Cadherin-like domain-containing protein</fullName>
    </recommendedName>
</protein>
<dbReference type="Gene3D" id="2.60.40.3440">
    <property type="match status" value="1"/>
</dbReference>
<dbReference type="InterPro" id="IPR011049">
    <property type="entry name" value="Serralysin-like_metalloprot_C"/>
</dbReference>
<dbReference type="OrthoDB" id="5593939at2"/>
<organism evidence="2 3">
    <name type="scientific">Sphingomonas xanthus</name>
    <dbReference type="NCBI Taxonomy" id="2594473"/>
    <lineage>
        <taxon>Bacteria</taxon>
        <taxon>Pseudomonadati</taxon>
        <taxon>Pseudomonadota</taxon>
        <taxon>Alphaproteobacteria</taxon>
        <taxon>Sphingomonadales</taxon>
        <taxon>Sphingomonadaceae</taxon>
        <taxon>Sphingomonas</taxon>
    </lineage>
</organism>
<dbReference type="Pfam" id="PF00353">
    <property type="entry name" value="HemolysinCabind"/>
    <property type="match status" value="1"/>
</dbReference>
<feature type="region of interest" description="Disordered" evidence="1">
    <location>
        <begin position="1"/>
        <end position="45"/>
    </location>
</feature>
<reference evidence="2 3" key="1">
    <citation type="submission" date="2019-07" db="EMBL/GenBank/DDBJ databases">
        <title>Sphingomonas AE3 Genome sequencing and assembly.</title>
        <authorList>
            <person name="Kim H."/>
        </authorList>
    </citation>
    <scope>NUCLEOTIDE SEQUENCE [LARGE SCALE GENOMIC DNA]</scope>
    <source>
        <strain evidence="2 3">AE3</strain>
    </source>
</reference>
<dbReference type="EMBL" id="CP041659">
    <property type="protein sequence ID" value="QDP20455.1"/>
    <property type="molecule type" value="Genomic_DNA"/>
</dbReference>
<evidence type="ECO:0000313" key="3">
    <source>
        <dbReference type="Proteomes" id="UP000321857"/>
    </source>
</evidence>
<evidence type="ECO:0000256" key="1">
    <source>
        <dbReference type="SAM" id="MobiDB-lite"/>
    </source>
</evidence>
<proteinExistence type="predicted"/>
<dbReference type="Gene3D" id="2.150.10.10">
    <property type="entry name" value="Serralysin-like metalloprotease, C-terminal"/>
    <property type="match status" value="1"/>
</dbReference>